<comment type="caution">
    <text evidence="2">The sequence shown here is derived from an EMBL/GenBank/DDBJ whole genome shotgun (WGS) entry which is preliminary data.</text>
</comment>
<feature type="compositionally biased region" description="Polar residues" evidence="1">
    <location>
        <begin position="33"/>
        <end position="82"/>
    </location>
</feature>
<organism evidence="2 3">
    <name type="scientific">Dreissena polymorpha</name>
    <name type="common">Zebra mussel</name>
    <name type="synonym">Mytilus polymorpha</name>
    <dbReference type="NCBI Taxonomy" id="45954"/>
    <lineage>
        <taxon>Eukaryota</taxon>
        <taxon>Metazoa</taxon>
        <taxon>Spiralia</taxon>
        <taxon>Lophotrochozoa</taxon>
        <taxon>Mollusca</taxon>
        <taxon>Bivalvia</taxon>
        <taxon>Autobranchia</taxon>
        <taxon>Heteroconchia</taxon>
        <taxon>Euheterodonta</taxon>
        <taxon>Imparidentia</taxon>
        <taxon>Neoheterodontei</taxon>
        <taxon>Myida</taxon>
        <taxon>Dreissenoidea</taxon>
        <taxon>Dreissenidae</taxon>
        <taxon>Dreissena</taxon>
    </lineage>
</organism>
<reference evidence="2" key="2">
    <citation type="submission" date="2020-11" db="EMBL/GenBank/DDBJ databases">
        <authorList>
            <person name="McCartney M.A."/>
            <person name="Auch B."/>
            <person name="Kono T."/>
            <person name="Mallez S."/>
            <person name="Becker A."/>
            <person name="Gohl D.M."/>
            <person name="Silverstein K.A.T."/>
            <person name="Koren S."/>
            <person name="Bechman K.B."/>
            <person name="Herman A."/>
            <person name="Abrahante J.E."/>
            <person name="Garbe J."/>
        </authorList>
    </citation>
    <scope>NUCLEOTIDE SEQUENCE</scope>
    <source>
        <strain evidence="2">Duluth1</strain>
        <tissue evidence="2">Whole animal</tissue>
    </source>
</reference>
<protein>
    <submittedName>
        <fullName evidence="2">Uncharacterized protein</fullName>
    </submittedName>
</protein>
<dbReference type="AlphaFoldDB" id="A0A9D4DT28"/>
<dbReference type="Proteomes" id="UP000828390">
    <property type="component" value="Unassembled WGS sequence"/>
</dbReference>
<keyword evidence="3" id="KW-1185">Reference proteome</keyword>
<sequence>METPNEKEEETISKQVELKKENTDTKKPEQLEYQIQPTTTVSQNPTTSQANEINSSHETAQMFEDQTSRITLNQPSTYASLTRDQRTETPNAENEKPREPHGEDYLFDSE</sequence>
<dbReference type="EMBL" id="JAIWYP010000010">
    <property type="protein sequence ID" value="KAH3755114.1"/>
    <property type="molecule type" value="Genomic_DNA"/>
</dbReference>
<evidence type="ECO:0000256" key="1">
    <source>
        <dbReference type="SAM" id="MobiDB-lite"/>
    </source>
</evidence>
<evidence type="ECO:0000313" key="2">
    <source>
        <dbReference type="EMBL" id="KAH3755114.1"/>
    </source>
</evidence>
<name>A0A9D4DT28_DREPO</name>
<reference evidence="2" key="1">
    <citation type="journal article" date="2019" name="bioRxiv">
        <title>The Genome of the Zebra Mussel, Dreissena polymorpha: A Resource for Invasive Species Research.</title>
        <authorList>
            <person name="McCartney M.A."/>
            <person name="Auch B."/>
            <person name="Kono T."/>
            <person name="Mallez S."/>
            <person name="Zhang Y."/>
            <person name="Obille A."/>
            <person name="Becker A."/>
            <person name="Abrahante J.E."/>
            <person name="Garbe J."/>
            <person name="Badalamenti J.P."/>
            <person name="Herman A."/>
            <person name="Mangelson H."/>
            <person name="Liachko I."/>
            <person name="Sullivan S."/>
            <person name="Sone E.D."/>
            <person name="Koren S."/>
            <person name="Silverstein K.A.T."/>
            <person name="Beckman K.B."/>
            <person name="Gohl D.M."/>
        </authorList>
    </citation>
    <scope>NUCLEOTIDE SEQUENCE</scope>
    <source>
        <strain evidence="2">Duluth1</strain>
        <tissue evidence="2">Whole animal</tissue>
    </source>
</reference>
<feature type="region of interest" description="Disordered" evidence="1">
    <location>
        <begin position="1"/>
        <end position="110"/>
    </location>
</feature>
<accession>A0A9D4DT28</accession>
<gene>
    <name evidence="2" type="ORF">DPMN_189799</name>
</gene>
<evidence type="ECO:0000313" key="3">
    <source>
        <dbReference type="Proteomes" id="UP000828390"/>
    </source>
</evidence>
<proteinExistence type="predicted"/>
<feature type="compositionally biased region" description="Basic and acidic residues" evidence="1">
    <location>
        <begin position="83"/>
        <end position="104"/>
    </location>
</feature>
<feature type="compositionally biased region" description="Basic and acidic residues" evidence="1">
    <location>
        <begin position="1"/>
        <end position="30"/>
    </location>
</feature>